<proteinExistence type="predicted"/>
<protein>
    <submittedName>
        <fullName evidence="1">YjjG family noncanonical pyrimidine nucleotidase</fullName>
        <ecNumber evidence="1">3.1.3.5</ecNumber>
    </submittedName>
</protein>
<dbReference type="InterPro" id="IPR036412">
    <property type="entry name" value="HAD-like_sf"/>
</dbReference>
<dbReference type="InterPro" id="IPR006439">
    <property type="entry name" value="HAD-SF_hydro_IA"/>
</dbReference>
<dbReference type="InterPro" id="IPR052550">
    <property type="entry name" value="Pyrimidine_5'-ntase_YjjG"/>
</dbReference>
<dbReference type="Gene3D" id="3.40.50.1000">
    <property type="entry name" value="HAD superfamily/HAD-like"/>
    <property type="match status" value="1"/>
</dbReference>
<dbReference type="NCBIfam" id="TIGR02254">
    <property type="entry name" value="YjjG_YfnB"/>
    <property type="match status" value="1"/>
</dbReference>
<dbReference type="InterPro" id="IPR023214">
    <property type="entry name" value="HAD_sf"/>
</dbReference>
<dbReference type="EMBL" id="JBHLUK010000065">
    <property type="protein sequence ID" value="MFC0424007.1"/>
    <property type="molecule type" value="Genomic_DNA"/>
</dbReference>
<reference evidence="1 2" key="1">
    <citation type="submission" date="2024-09" db="EMBL/GenBank/DDBJ databases">
        <authorList>
            <person name="Sun Q."/>
            <person name="Mori K."/>
        </authorList>
    </citation>
    <scope>NUCLEOTIDE SEQUENCE [LARGE SCALE GENOMIC DNA]</scope>
    <source>
        <strain evidence="1 2">TBRC 4575</strain>
    </source>
</reference>
<dbReference type="InterPro" id="IPR011951">
    <property type="entry name" value="HAD-SF_hydro_IA_YjjG/PynA"/>
</dbReference>
<dbReference type="Proteomes" id="UP001589855">
    <property type="component" value="Unassembled WGS sequence"/>
</dbReference>
<accession>A0ABV6K3G7</accession>
<dbReference type="PANTHER" id="PTHR47478">
    <property type="match status" value="1"/>
</dbReference>
<evidence type="ECO:0000313" key="1">
    <source>
        <dbReference type="EMBL" id="MFC0424007.1"/>
    </source>
</evidence>
<sequence length="228" mass="25364">MLQYVIFDLDDTLLDFHANEQASLTTIFQRYQVPDIERARQVYRDHNRHVWQQIEHGAQRTPLLDHRFEVVFKRLGLTVNGPKAQREYNDLIANGFQIFPGAKALLERLVDRGLTLLVGTNGVQDAQLNRIKGAGIAPLFDHVFISEAVGFAKPDPHFFNAITERYPLTKTNAVMVGDSLVSDIAGAQAAGLPSVWFNPHQAPLTGPARPTATVTSLAALQTQLLTWA</sequence>
<dbReference type="Gene3D" id="1.10.150.240">
    <property type="entry name" value="Putative phosphatase, domain 2"/>
    <property type="match status" value="1"/>
</dbReference>
<dbReference type="NCBIfam" id="TIGR01509">
    <property type="entry name" value="HAD-SF-IA-v3"/>
    <property type="match status" value="1"/>
</dbReference>
<keyword evidence="1" id="KW-0378">Hydrolase</keyword>
<dbReference type="SFLD" id="SFLDS00003">
    <property type="entry name" value="Haloacid_Dehalogenase"/>
    <property type="match status" value="1"/>
</dbReference>
<keyword evidence="2" id="KW-1185">Reference proteome</keyword>
<evidence type="ECO:0000313" key="2">
    <source>
        <dbReference type="Proteomes" id="UP001589855"/>
    </source>
</evidence>
<dbReference type="NCBIfam" id="TIGR01549">
    <property type="entry name" value="HAD-SF-IA-v1"/>
    <property type="match status" value="1"/>
</dbReference>
<dbReference type="PRINTS" id="PR00413">
    <property type="entry name" value="HADHALOGNASE"/>
</dbReference>
<name>A0ABV6K3G7_9LACO</name>
<gene>
    <name evidence="1" type="ORF">ACFFGS_07745</name>
</gene>
<dbReference type="PANTHER" id="PTHR47478:SF1">
    <property type="entry name" value="PYRIMIDINE 5'-NUCLEOTIDASE YJJG"/>
    <property type="match status" value="1"/>
</dbReference>
<dbReference type="SUPFAM" id="SSF56784">
    <property type="entry name" value="HAD-like"/>
    <property type="match status" value="1"/>
</dbReference>
<dbReference type="InterPro" id="IPR023198">
    <property type="entry name" value="PGP-like_dom2"/>
</dbReference>
<organism evidence="1 2">
    <name type="scientific">Lactiplantibacillus plajomi</name>
    <dbReference type="NCBI Taxonomy" id="1457217"/>
    <lineage>
        <taxon>Bacteria</taxon>
        <taxon>Bacillati</taxon>
        <taxon>Bacillota</taxon>
        <taxon>Bacilli</taxon>
        <taxon>Lactobacillales</taxon>
        <taxon>Lactobacillaceae</taxon>
        <taxon>Lactiplantibacillus</taxon>
    </lineage>
</organism>
<comment type="caution">
    <text evidence="1">The sequence shown here is derived from an EMBL/GenBank/DDBJ whole genome shotgun (WGS) entry which is preliminary data.</text>
</comment>
<dbReference type="SFLD" id="SFLDG01129">
    <property type="entry name" value="C1.5:_HAD__Beta-PGM__Phosphata"/>
    <property type="match status" value="1"/>
</dbReference>
<dbReference type="RefSeq" id="WP_137645447.1">
    <property type="nucleotide sequence ID" value="NZ_BAABRM010000047.1"/>
</dbReference>
<dbReference type="Pfam" id="PF00702">
    <property type="entry name" value="Hydrolase"/>
    <property type="match status" value="1"/>
</dbReference>
<dbReference type="EC" id="3.1.3.5" evidence="1"/>
<dbReference type="GO" id="GO:0008253">
    <property type="term" value="F:5'-nucleotidase activity"/>
    <property type="evidence" value="ECO:0007669"/>
    <property type="project" value="UniProtKB-EC"/>
</dbReference>